<accession>A0A1N6NIX2</accession>
<evidence type="ECO:0000256" key="2">
    <source>
        <dbReference type="SAM" id="Phobius"/>
    </source>
</evidence>
<keyword evidence="2" id="KW-0812">Transmembrane</keyword>
<keyword evidence="2" id="KW-1133">Transmembrane helix</keyword>
<gene>
    <name evidence="4" type="ORF">SAMN05518682_0511</name>
</gene>
<sequence length="237" mass="23870">MTRRRASRDAPPDASREPGSSEAPSAGSSAAAPEPGPSDAEPRPGPAPATAVGDPADGQAAGDPAGATPAAGPRRRPGELVVAGVTAALGVFVLLDAGTIVVPGSSNTLGPRAFPYLVGALLLATGLVLLVAVWRGHGGQEEDSEDVDPDARTDWLTVGLLGAVLFVHVYAINLVGWPLAATLLFAGAAIVLGARPWWRAAVLGLVLALVIQVLFGGVLGLSLPPGPLLEGVTWFRG</sequence>
<feature type="transmembrane region" description="Helical" evidence="2">
    <location>
        <begin position="155"/>
        <end position="171"/>
    </location>
</feature>
<protein>
    <submittedName>
        <fullName evidence="4">Putative tricarboxylic transport membrane protein</fullName>
    </submittedName>
</protein>
<proteinExistence type="predicted"/>
<dbReference type="Proteomes" id="UP000186235">
    <property type="component" value="Unassembled WGS sequence"/>
</dbReference>
<dbReference type="Pfam" id="PF07331">
    <property type="entry name" value="TctB"/>
    <property type="match status" value="1"/>
</dbReference>
<dbReference type="RefSeq" id="WP_143311006.1">
    <property type="nucleotide sequence ID" value="NZ_FTMI01000001.1"/>
</dbReference>
<feature type="transmembrane region" description="Helical" evidence="2">
    <location>
        <begin position="114"/>
        <end position="134"/>
    </location>
</feature>
<keyword evidence="2" id="KW-0472">Membrane</keyword>
<feature type="compositionally biased region" description="Low complexity" evidence="1">
    <location>
        <begin position="17"/>
        <end position="39"/>
    </location>
</feature>
<feature type="domain" description="DUF1468" evidence="3">
    <location>
        <begin position="81"/>
        <end position="224"/>
    </location>
</feature>
<feature type="compositionally biased region" description="Basic and acidic residues" evidence="1">
    <location>
        <begin position="7"/>
        <end position="16"/>
    </location>
</feature>
<dbReference type="EMBL" id="FTMI01000001">
    <property type="protein sequence ID" value="SIP92011.1"/>
    <property type="molecule type" value="Genomic_DNA"/>
</dbReference>
<feature type="transmembrane region" description="Helical" evidence="2">
    <location>
        <begin position="80"/>
        <end position="102"/>
    </location>
</feature>
<organism evidence="4 5">
    <name type="scientific">Cellulosimicrobium aquatile</name>
    <dbReference type="NCBI Taxonomy" id="1612203"/>
    <lineage>
        <taxon>Bacteria</taxon>
        <taxon>Bacillati</taxon>
        <taxon>Actinomycetota</taxon>
        <taxon>Actinomycetes</taxon>
        <taxon>Micrococcales</taxon>
        <taxon>Promicromonosporaceae</taxon>
        <taxon>Cellulosimicrobium</taxon>
    </lineage>
</organism>
<dbReference type="InterPro" id="IPR009936">
    <property type="entry name" value="DUF1468"/>
</dbReference>
<feature type="transmembrane region" description="Helical" evidence="2">
    <location>
        <begin position="177"/>
        <end position="194"/>
    </location>
</feature>
<evidence type="ECO:0000313" key="5">
    <source>
        <dbReference type="Proteomes" id="UP000186235"/>
    </source>
</evidence>
<feature type="region of interest" description="Disordered" evidence="1">
    <location>
        <begin position="1"/>
        <end position="76"/>
    </location>
</feature>
<name>A0A1N6NIX2_9MICO</name>
<evidence type="ECO:0000313" key="4">
    <source>
        <dbReference type="EMBL" id="SIP92011.1"/>
    </source>
</evidence>
<feature type="compositionally biased region" description="Low complexity" evidence="1">
    <location>
        <begin position="53"/>
        <end position="72"/>
    </location>
</feature>
<evidence type="ECO:0000259" key="3">
    <source>
        <dbReference type="Pfam" id="PF07331"/>
    </source>
</evidence>
<reference evidence="5" key="1">
    <citation type="submission" date="2017-01" db="EMBL/GenBank/DDBJ databases">
        <authorList>
            <person name="Varghese N."/>
            <person name="Submissions S."/>
        </authorList>
    </citation>
    <scope>NUCLEOTIDE SEQUENCE [LARGE SCALE GENOMIC DNA]</scope>
    <source>
        <strain evidence="5">3bp</strain>
    </source>
</reference>
<evidence type="ECO:0000256" key="1">
    <source>
        <dbReference type="SAM" id="MobiDB-lite"/>
    </source>
</evidence>
<keyword evidence="5" id="KW-1185">Reference proteome</keyword>
<dbReference type="AlphaFoldDB" id="A0A1N6NIX2"/>
<feature type="transmembrane region" description="Helical" evidence="2">
    <location>
        <begin position="201"/>
        <end position="223"/>
    </location>
</feature>